<evidence type="ECO:0000313" key="2">
    <source>
        <dbReference type="EMBL" id="MBS2211653.1"/>
    </source>
</evidence>
<dbReference type="EMBL" id="JAGUCN010000009">
    <property type="protein sequence ID" value="MBS2211653.1"/>
    <property type="molecule type" value="Genomic_DNA"/>
</dbReference>
<feature type="transmembrane region" description="Helical" evidence="1">
    <location>
        <begin position="67"/>
        <end position="85"/>
    </location>
</feature>
<protein>
    <recommendedName>
        <fullName evidence="4">Cytochrome b561 domain-containing protein</fullName>
    </recommendedName>
</protein>
<name>A0ABS5KBD9_9BACT</name>
<keyword evidence="1" id="KW-0472">Membrane</keyword>
<gene>
    <name evidence="2" type="ORF">KEM09_09580</name>
</gene>
<evidence type="ECO:0008006" key="4">
    <source>
        <dbReference type="Google" id="ProtNLM"/>
    </source>
</evidence>
<dbReference type="Proteomes" id="UP000721861">
    <property type="component" value="Unassembled WGS sequence"/>
</dbReference>
<reference evidence="2 3" key="1">
    <citation type="journal article" date="2014" name="Int. J. Syst. Evol. Microbiol.">
        <title>Carboxylicivirga gen. nov. in the family Marinilabiliaceae with two novel species, Carboxylicivirga mesophila sp. nov. and Carboxylicivirga taeanensis sp. nov., and reclassification of Cytophaga fermentans as Saccharicrinis fermentans gen. nov., comb. nov.</title>
        <authorList>
            <person name="Yang S.H."/>
            <person name="Seo H.S."/>
            <person name="Woo J.H."/>
            <person name="Oh H.M."/>
            <person name="Jang H."/>
            <person name="Lee J.H."/>
            <person name="Kim S.J."/>
            <person name="Kwon K.K."/>
        </authorList>
    </citation>
    <scope>NUCLEOTIDE SEQUENCE [LARGE SCALE GENOMIC DNA]</scope>
    <source>
        <strain evidence="2 3">JCM 18290</strain>
    </source>
</reference>
<keyword evidence="1" id="KW-0812">Transmembrane</keyword>
<dbReference type="RefSeq" id="WP_212227884.1">
    <property type="nucleotide sequence ID" value="NZ_JAGUCN010000009.1"/>
</dbReference>
<sequence length="127" mass="14518">MLIVILQGLIGWLTNKQFGKVHKRIINLNMGVFITQLIIGITLYIISSKVLFDPAMLKSTLLRFYTLEHPLLMLIASLIVIHYSCKTKVNSSYHTHKKLFISHTIALIIIVASIPWPFREQLGAGWF</sequence>
<keyword evidence="3" id="KW-1185">Reference proteome</keyword>
<comment type="caution">
    <text evidence="2">The sequence shown here is derived from an EMBL/GenBank/DDBJ whole genome shotgun (WGS) entry which is preliminary data.</text>
</comment>
<feature type="transmembrane region" description="Helical" evidence="1">
    <location>
        <begin position="25"/>
        <end position="47"/>
    </location>
</feature>
<keyword evidence="1" id="KW-1133">Transmembrane helix</keyword>
<organism evidence="2 3">
    <name type="scientific">Carboxylicivirga mesophila</name>
    <dbReference type="NCBI Taxonomy" id="1166478"/>
    <lineage>
        <taxon>Bacteria</taxon>
        <taxon>Pseudomonadati</taxon>
        <taxon>Bacteroidota</taxon>
        <taxon>Bacteroidia</taxon>
        <taxon>Marinilabiliales</taxon>
        <taxon>Marinilabiliaceae</taxon>
        <taxon>Carboxylicivirga</taxon>
    </lineage>
</organism>
<accession>A0ABS5KBD9</accession>
<evidence type="ECO:0000313" key="3">
    <source>
        <dbReference type="Proteomes" id="UP000721861"/>
    </source>
</evidence>
<evidence type="ECO:0000256" key="1">
    <source>
        <dbReference type="SAM" id="Phobius"/>
    </source>
</evidence>
<feature type="transmembrane region" description="Helical" evidence="1">
    <location>
        <begin position="97"/>
        <end position="118"/>
    </location>
</feature>
<proteinExistence type="predicted"/>